<feature type="compositionally biased region" description="Polar residues" evidence="8">
    <location>
        <begin position="13"/>
        <end position="26"/>
    </location>
</feature>
<evidence type="ECO:0000256" key="5">
    <source>
        <dbReference type="ARBA" id="ARBA00023128"/>
    </source>
</evidence>
<name>A0AAE0ILC0_9PEZI</name>
<accession>A0AAE0ILC0</accession>
<evidence type="ECO:0008006" key="11">
    <source>
        <dbReference type="Google" id="ProtNLM"/>
    </source>
</evidence>
<organism evidence="9 10">
    <name type="scientific">Cercophora scortea</name>
    <dbReference type="NCBI Taxonomy" id="314031"/>
    <lineage>
        <taxon>Eukaryota</taxon>
        <taxon>Fungi</taxon>
        <taxon>Dikarya</taxon>
        <taxon>Ascomycota</taxon>
        <taxon>Pezizomycotina</taxon>
        <taxon>Sordariomycetes</taxon>
        <taxon>Sordariomycetidae</taxon>
        <taxon>Sordariales</taxon>
        <taxon>Lasiosphaeriaceae</taxon>
        <taxon>Cercophora</taxon>
    </lineage>
</organism>
<feature type="compositionally biased region" description="Low complexity" evidence="8">
    <location>
        <begin position="344"/>
        <end position="358"/>
    </location>
</feature>
<keyword evidence="5" id="KW-0496">Mitochondrion</keyword>
<evidence type="ECO:0000313" key="10">
    <source>
        <dbReference type="Proteomes" id="UP001286456"/>
    </source>
</evidence>
<dbReference type="EMBL" id="JAUEPO010000003">
    <property type="protein sequence ID" value="KAK3327045.1"/>
    <property type="molecule type" value="Genomic_DNA"/>
</dbReference>
<keyword evidence="6" id="KW-0472">Membrane</keyword>
<reference evidence="9" key="1">
    <citation type="journal article" date="2023" name="Mol. Phylogenet. Evol.">
        <title>Genome-scale phylogeny and comparative genomics of the fungal order Sordariales.</title>
        <authorList>
            <person name="Hensen N."/>
            <person name="Bonometti L."/>
            <person name="Westerberg I."/>
            <person name="Brannstrom I.O."/>
            <person name="Guillou S."/>
            <person name="Cros-Aarteil S."/>
            <person name="Calhoun S."/>
            <person name="Haridas S."/>
            <person name="Kuo A."/>
            <person name="Mondo S."/>
            <person name="Pangilinan J."/>
            <person name="Riley R."/>
            <person name="LaButti K."/>
            <person name="Andreopoulos B."/>
            <person name="Lipzen A."/>
            <person name="Chen C."/>
            <person name="Yan M."/>
            <person name="Daum C."/>
            <person name="Ng V."/>
            <person name="Clum A."/>
            <person name="Steindorff A."/>
            <person name="Ohm R.A."/>
            <person name="Martin F."/>
            <person name="Silar P."/>
            <person name="Natvig D.O."/>
            <person name="Lalanne C."/>
            <person name="Gautier V."/>
            <person name="Ament-Velasquez S.L."/>
            <person name="Kruys A."/>
            <person name="Hutchinson M.I."/>
            <person name="Powell A.J."/>
            <person name="Barry K."/>
            <person name="Miller A.N."/>
            <person name="Grigoriev I.V."/>
            <person name="Debuchy R."/>
            <person name="Gladieux P."/>
            <person name="Hiltunen Thoren M."/>
            <person name="Johannesson H."/>
        </authorList>
    </citation>
    <scope>NUCLEOTIDE SEQUENCE</scope>
    <source>
        <strain evidence="9">SMH4131-1</strain>
    </source>
</reference>
<sequence length="675" mass="75411">MQRTKKSAFFSFSRESTNTPQPNALNGQPGLNVLHPLGDDKSALVDIITIHGLSGHPHNTWTNNTTGHFWPMSSLPEDVPLSRIMTFGYETSVSLLNNSTAIISDVAKLLLGNLINKRRTGAQRSRPMIFIAHSLGGIVLKEFLHVASSTGHEEITDRVCGILFLGTPHKGSDMACFLDVLNTVAKSVLIRPSDAIVKDLATNSRHLLELDQLLRFKLGTIDIYSFYELRPMGAMRKPVVERHSALLNLPSEIEQIGLEADHRQMCKPPDRFDFIYETIAQRIITIMNRQIEREKYSNDLIEMTNNFADRHMEHITTLLAHLWSSNTQSPSPTDAESDGANLASSSFTTGSTSTSSHTNMNHMQAAHELITPVNLLTEMLKSLPLSKIKICVETIQGIMKRVSSINDILVEAERQEREGRNYQRSKTIESLNSALRAERERHAAEIRVLREENQALKDRVESYEGKEISRCVVVLEPDHKWAEDKNESLEPDFIDFGTDIVHPISRIETPPPRAWDNIPFVIPDSVFDSTLGITEPVQPPDRPRIKQDGRPQSPTTPRPNPPDEVSPQGSHASIAEEEEDEASSISRPHSIQQGSPPQNASTQPSANVQGVPIPSSLPPDPGRPTPTDFAADACRQKLTENRVMVRQMLEILQSALALGKHLVIRNERRDLMRQD</sequence>
<feature type="region of interest" description="Disordered" evidence="8">
    <location>
        <begin position="1"/>
        <end position="29"/>
    </location>
</feature>
<dbReference type="GO" id="GO:0016020">
    <property type="term" value="C:membrane"/>
    <property type="evidence" value="ECO:0007669"/>
    <property type="project" value="UniProtKB-SubCell"/>
</dbReference>
<evidence type="ECO:0000256" key="7">
    <source>
        <dbReference type="SAM" id="Coils"/>
    </source>
</evidence>
<keyword evidence="10" id="KW-1185">Reference proteome</keyword>
<feature type="compositionally biased region" description="Pro residues" evidence="8">
    <location>
        <begin position="615"/>
        <end position="624"/>
    </location>
</feature>
<dbReference type="PANTHER" id="PTHR48182">
    <property type="entry name" value="PROTEIN SERAC1"/>
    <property type="match status" value="1"/>
</dbReference>
<dbReference type="GO" id="GO:0005739">
    <property type="term" value="C:mitochondrion"/>
    <property type="evidence" value="ECO:0007669"/>
    <property type="project" value="UniProtKB-SubCell"/>
</dbReference>
<comment type="caution">
    <text evidence="9">The sequence shown here is derived from an EMBL/GenBank/DDBJ whole genome shotgun (WGS) entry which is preliminary data.</text>
</comment>
<evidence type="ECO:0000313" key="9">
    <source>
        <dbReference type="EMBL" id="KAK3327045.1"/>
    </source>
</evidence>
<keyword evidence="4" id="KW-0256">Endoplasmic reticulum</keyword>
<dbReference type="GO" id="GO:0005783">
    <property type="term" value="C:endoplasmic reticulum"/>
    <property type="evidence" value="ECO:0007669"/>
    <property type="project" value="UniProtKB-SubCell"/>
</dbReference>
<comment type="subcellular location">
    <subcellularLocation>
        <location evidence="2">Endoplasmic reticulum</location>
    </subcellularLocation>
    <subcellularLocation>
        <location evidence="3">Membrane</location>
    </subcellularLocation>
    <subcellularLocation>
        <location evidence="1">Mitochondrion</location>
    </subcellularLocation>
</comment>
<evidence type="ECO:0000256" key="1">
    <source>
        <dbReference type="ARBA" id="ARBA00004173"/>
    </source>
</evidence>
<feature type="coiled-coil region" evidence="7">
    <location>
        <begin position="432"/>
        <end position="466"/>
    </location>
</feature>
<feature type="region of interest" description="Disordered" evidence="8">
    <location>
        <begin position="531"/>
        <end position="629"/>
    </location>
</feature>
<reference evidence="9" key="2">
    <citation type="submission" date="2023-06" db="EMBL/GenBank/DDBJ databases">
        <authorList>
            <consortium name="Lawrence Berkeley National Laboratory"/>
            <person name="Haridas S."/>
            <person name="Hensen N."/>
            <person name="Bonometti L."/>
            <person name="Westerberg I."/>
            <person name="Brannstrom I.O."/>
            <person name="Guillou S."/>
            <person name="Cros-Aarteil S."/>
            <person name="Calhoun S."/>
            <person name="Kuo A."/>
            <person name="Mondo S."/>
            <person name="Pangilinan J."/>
            <person name="Riley R."/>
            <person name="Labutti K."/>
            <person name="Andreopoulos B."/>
            <person name="Lipzen A."/>
            <person name="Chen C."/>
            <person name="Yanf M."/>
            <person name="Daum C."/>
            <person name="Ng V."/>
            <person name="Clum A."/>
            <person name="Steindorff A."/>
            <person name="Ohm R."/>
            <person name="Martin F."/>
            <person name="Silar P."/>
            <person name="Natvig D."/>
            <person name="Lalanne C."/>
            <person name="Gautier V."/>
            <person name="Ament-Velasquez S.L."/>
            <person name="Kruys A."/>
            <person name="Hutchinson M.I."/>
            <person name="Powell A.J."/>
            <person name="Barry K."/>
            <person name="Miller A.N."/>
            <person name="Grigoriev I.V."/>
            <person name="Debuchy R."/>
            <person name="Gladieux P."/>
            <person name="Thoren M.H."/>
            <person name="Johannesson H."/>
        </authorList>
    </citation>
    <scope>NUCLEOTIDE SEQUENCE</scope>
    <source>
        <strain evidence="9">SMH4131-1</strain>
    </source>
</reference>
<dbReference type="InterPro" id="IPR029058">
    <property type="entry name" value="AB_hydrolase_fold"/>
</dbReference>
<gene>
    <name evidence="9" type="ORF">B0T19DRAFT_420664</name>
</gene>
<dbReference type="Gene3D" id="3.40.50.1820">
    <property type="entry name" value="alpha/beta hydrolase"/>
    <property type="match status" value="1"/>
</dbReference>
<dbReference type="PANTHER" id="PTHR48182:SF2">
    <property type="entry name" value="PROTEIN SERAC1"/>
    <property type="match status" value="1"/>
</dbReference>
<feature type="region of interest" description="Disordered" evidence="8">
    <location>
        <begin position="326"/>
        <end position="358"/>
    </location>
</feature>
<dbReference type="Proteomes" id="UP001286456">
    <property type="component" value="Unassembled WGS sequence"/>
</dbReference>
<feature type="compositionally biased region" description="Pro residues" evidence="8">
    <location>
        <begin position="554"/>
        <end position="564"/>
    </location>
</feature>
<evidence type="ECO:0000256" key="6">
    <source>
        <dbReference type="ARBA" id="ARBA00023136"/>
    </source>
</evidence>
<dbReference type="AlphaFoldDB" id="A0AAE0ILC0"/>
<keyword evidence="7" id="KW-0175">Coiled coil</keyword>
<protein>
    <recommendedName>
        <fullName evidence="11">DUF676 domain-containing protein</fullName>
    </recommendedName>
</protein>
<feature type="compositionally biased region" description="Polar residues" evidence="8">
    <location>
        <begin position="587"/>
        <end position="608"/>
    </location>
</feature>
<evidence type="ECO:0000256" key="8">
    <source>
        <dbReference type="SAM" id="MobiDB-lite"/>
    </source>
</evidence>
<dbReference type="SUPFAM" id="SSF53474">
    <property type="entry name" value="alpha/beta-Hydrolases"/>
    <property type="match status" value="1"/>
</dbReference>
<evidence type="ECO:0000256" key="2">
    <source>
        <dbReference type="ARBA" id="ARBA00004240"/>
    </source>
</evidence>
<dbReference type="InterPro" id="IPR052374">
    <property type="entry name" value="SERAC1"/>
</dbReference>
<evidence type="ECO:0000256" key="4">
    <source>
        <dbReference type="ARBA" id="ARBA00022824"/>
    </source>
</evidence>
<evidence type="ECO:0000256" key="3">
    <source>
        <dbReference type="ARBA" id="ARBA00004370"/>
    </source>
</evidence>
<proteinExistence type="predicted"/>